<protein>
    <submittedName>
        <fullName evidence="5">Biotin-dependent carboxylase uncharacterized domain-containing protein</fullName>
    </submittedName>
</protein>
<dbReference type="SUPFAM" id="SSF50891">
    <property type="entry name" value="Cyclophilin-like"/>
    <property type="match status" value="1"/>
</dbReference>
<dbReference type="PANTHER" id="PTHR43309:SF4">
    <property type="entry name" value="CARBOXYLTRANSFERASE DOMAIN-CONTAINING PROTEIN"/>
    <property type="match status" value="1"/>
</dbReference>
<dbReference type="STRING" id="137658.SAMN05216186_10212"/>
<evidence type="ECO:0000256" key="1">
    <source>
        <dbReference type="ARBA" id="ARBA00022741"/>
    </source>
</evidence>
<reference evidence="5 6" key="1">
    <citation type="submission" date="2016-10" db="EMBL/GenBank/DDBJ databases">
        <authorList>
            <person name="de Groot N.N."/>
        </authorList>
    </citation>
    <scope>NUCLEOTIDE SEQUENCE [LARGE SCALE GENOMIC DNA]</scope>
    <source>
        <strain evidence="5 6">JCM 21544</strain>
    </source>
</reference>
<dbReference type="SMART" id="SM00797">
    <property type="entry name" value="AHS2"/>
    <property type="match status" value="1"/>
</dbReference>
<dbReference type="EMBL" id="FNFD01000002">
    <property type="protein sequence ID" value="SDJ57863.1"/>
    <property type="molecule type" value="Genomic_DNA"/>
</dbReference>
<keyword evidence="1" id="KW-0547">Nucleotide-binding</keyword>
<name>A0A1G8UVQ1_9PSED</name>
<dbReference type="Pfam" id="PF02626">
    <property type="entry name" value="CT_A_B"/>
    <property type="match status" value="1"/>
</dbReference>
<keyword evidence="2" id="KW-0378">Hydrolase</keyword>
<feature type="domain" description="Carboxyltransferase" evidence="4">
    <location>
        <begin position="24"/>
        <end position="299"/>
    </location>
</feature>
<sequence>MSLLIEHGGTLATLQDGGRHGVRHLGVTQGGAADWISHGLANALLGNPRQAAAIEITFGGLTLVAESDVCLALCGADLDATIDGEPLRPWRSFRLHKGQRLRFAQPRQGVRAYLAAPGGFEAPTMLGSCSSVLREGLGGLRGDGRPLAEGDRLNWPGVSPSPRELPAAQIPDFGSPAPLSVVLGAQIGDFTGQSLFDAFNSDWEVDARADRMGVRLLGPELRCTRRSMISEGVPLGALQVPADGQPIVLLNDRQTIGGYPRLGALTPLSVARLAQCLPGTRLRLTPVGLDIAQRQHRRWLGAT</sequence>
<dbReference type="InterPro" id="IPR003778">
    <property type="entry name" value="CT_A_B"/>
</dbReference>
<dbReference type="PANTHER" id="PTHR43309">
    <property type="entry name" value="5-OXOPROLINASE SUBUNIT C"/>
    <property type="match status" value="1"/>
</dbReference>
<dbReference type="NCBIfam" id="TIGR00724">
    <property type="entry name" value="urea_amlyse_rel"/>
    <property type="match status" value="1"/>
</dbReference>
<keyword evidence="6" id="KW-1185">Reference proteome</keyword>
<organism evidence="5 6">
    <name type="scientific">Pseudomonas indica</name>
    <dbReference type="NCBI Taxonomy" id="137658"/>
    <lineage>
        <taxon>Bacteria</taxon>
        <taxon>Pseudomonadati</taxon>
        <taxon>Pseudomonadota</taxon>
        <taxon>Gammaproteobacteria</taxon>
        <taxon>Pseudomonadales</taxon>
        <taxon>Pseudomonadaceae</taxon>
        <taxon>Pseudomonas</taxon>
    </lineage>
</organism>
<dbReference type="Proteomes" id="UP000198706">
    <property type="component" value="Unassembled WGS sequence"/>
</dbReference>
<dbReference type="InterPro" id="IPR052708">
    <property type="entry name" value="PxpC"/>
</dbReference>
<proteinExistence type="predicted"/>
<evidence type="ECO:0000259" key="4">
    <source>
        <dbReference type="SMART" id="SM00797"/>
    </source>
</evidence>
<gene>
    <name evidence="5" type="ORF">SAMN05216186_10212</name>
</gene>
<evidence type="ECO:0000256" key="2">
    <source>
        <dbReference type="ARBA" id="ARBA00022801"/>
    </source>
</evidence>
<evidence type="ECO:0000313" key="5">
    <source>
        <dbReference type="EMBL" id="SDJ57863.1"/>
    </source>
</evidence>
<dbReference type="Gene3D" id="2.40.100.10">
    <property type="entry name" value="Cyclophilin-like"/>
    <property type="match status" value="1"/>
</dbReference>
<dbReference type="RefSeq" id="WP_084336754.1">
    <property type="nucleotide sequence ID" value="NZ_FNFD01000002.1"/>
</dbReference>
<dbReference type="AlphaFoldDB" id="A0A1G8UVQ1"/>
<dbReference type="InterPro" id="IPR029000">
    <property type="entry name" value="Cyclophilin-like_dom_sf"/>
</dbReference>
<accession>A0A1G8UVQ1</accession>
<evidence type="ECO:0000256" key="3">
    <source>
        <dbReference type="ARBA" id="ARBA00022840"/>
    </source>
</evidence>
<keyword evidence="3" id="KW-0067">ATP-binding</keyword>
<evidence type="ECO:0000313" key="6">
    <source>
        <dbReference type="Proteomes" id="UP000198706"/>
    </source>
</evidence>
<dbReference type="GO" id="GO:0005524">
    <property type="term" value="F:ATP binding"/>
    <property type="evidence" value="ECO:0007669"/>
    <property type="project" value="UniProtKB-KW"/>
</dbReference>
<dbReference type="GO" id="GO:0016787">
    <property type="term" value="F:hydrolase activity"/>
    <property type="evidence" value="ECO:0007669"/>
    <property type="project" value="UniProtKB-KW"/>
</dbReference>